<dbReference type="InterPro" id="IPR018973">
    <property type="entry name" value="MZB"/>
</dbReference>
<dbReference type="InterPro" id="IPR027417">
    <property type="entry name" value="P-loop_NTPase"/>
</dbReference>
<accession>A0A0A7KEJ4</accession>
<dbReference type="RefSeq" id="WP_039682711.1">
    <property type="nucleotide sequence ID" value="NZ_CP010028.1"/>
</dbReference>
<dbReference type="GO" id="GO:0043138">
    <property type="term" value="F:3'-5' DNA helicase activity"/>
    <property type="evidence" value="ECO:0007669"/>
    <property type="project" value="TreeGrafter"/>
</dbReference>
<evidence type="ECO:0000256" key="3">
    <source>
        <dbReference type="SAM" id="Coils"/>
    </source>
</evidence>
<protein>
    <recommendedName>
        <fullName evidence="10">DEAD/DEAH box helicase</fullName>
    </recommendedName>
</protein>
<dbReference type="STRING" id="1182571.QR90_05030"/>
<dbReference type="Pfam" id="PF00270">
    <property type="entry name" value="DEAD"/>
    <property type="match status" value="1"/>
</dbReference>
<organism evidence="8 9">
    <name type="scientific">Deinococcus radiopugnans</name>
    <dbReference type="NCBI Taxonomy" id="57497"/>
    <lineage>
        <taxon>Bacteria</taxon>
        <taxon>Thermotogati</taxon>
        <taxon>Deinococcota</taxon>
        <taxon>Deinococci</taxon>
        <taxon>Deinococcales</taxon>
        <taxon>Deinococcaceae</taxon>
        <taxon>Deinococcus</taxon>
    </lineage>
</organism>
<dbReference type="KEGG" id="dsw:QR90_05030"/>
<dbReference type="Proteomes" id="UP000030634">
    <property type="component" value="Chromosome"/>
</dbReference>
<feature type="domain" description="NERD" evidence="5">
    <location>
        <begin position="11"/>
        <end position="135"/>
    </location>
</feature>
<dbReference type="InterPro" id="IPR001650">
    <property type="entry name" value="Helicase_C-like"/>
</dbReference>
<feature type="region of interest" description="Disordered" evidence="4">
    <location>
        <begin position="519"/>
        <end position="540"/>
    </location>
</feature>
<keyword evidence="3" id="KW-0175">Coiled coil</keyword>
<dbReference type="PROSITE" id="PS50965">
    <property type="entry name" value="NERD"/>
    <property type="match status" value="1"/>
</dbReference>
<dbReference type="GO" id="GO:0005524">
    <property type="term" value="F:ATP binding"/>
    <property type="evidence" value="ECO:0007669"/>
    <property type="project" value="UniProtKB-KW"/>
</dbReference>
<dbReference type="Gene3D" id="3.40.50.300">
    <property type="entry name" value="P-loop containing nucleotide triphosphate hydrolases"/>
    <property type="match status" value="2"/>
</dbReference>
<dbReference type="InterPro" id="IPR011545">
    <property type="entry name" value="DEAD/DEAH_box_helicase_dom"/>
</dbReference>
<dbReference type="Pfam" id="PF00271">
    <property type="entry name" value="Helicase_C"/>
    <property type="match status" value="1"/>
</dbReference>
<dbReference type="InterPro" id="IPR011528">
    <property type="entry name" value="NERD"/>
</dbReference>
<dbReference type="SMART" id="SM00487">
    <property type="entry name" value="DEXDc"/>
    <property type="match status" value="1"/>
</dbReference>
<dbReference type="GO" id="GO:0036297">
    <property type="term" value="P:interstrand cross-link repair"/>
    <property type="evidence" value="ECO:0007669"/>
    <property type="project" value="TreeGrafter"/>
</dbReference>
<feature type="domain" description="Helicase ATP-binding" evidence="6">
    <location>
        <begin position="944"/>
        <end position="1116"/>
    </location>
</feature>
<dbReference type="PANTHER" id="PTHR47957:SF3">
    <property type="entry name" value="ATP-DEPENDENT HELICASE HRQ1"/>
    <property type="match status" value="1"/>
</dbReference>
<reference evidence="9" key="1">
    <citation type="submission" date="2014-11" db="EMBL/GenBank/DDBJ databases">
        <title>Hymenobacter sp. DG25B genome submission.</title>
        <authorList>
            <person name="Jung H.-Y."/>
            <person name="Kim M.K."/>
            <person name="Srinivasan S."/>
            <person name="Lim S."/>
        </authorList>
    </citation>
    <scope>NUCLEOTIDE SEQUENCE [LARGE SCALE GENOMIC DNA]</scope>
    <source>
        <strain evidence="9">DY59</strain>
    </source>
</reference>
<evidence type="ECO:0000313" key="9">
    <source>
        <dbReference type="Proteomes" id="UP000030634"/>
    </source>
</evidence>
<proteinExistence type="predicted"/>
<dbReference type="Pfam" id="PF09369">
    <property type="entry name" value="MZB"/>
    <property type="match status" value="1"/>
</dbReference>
<dbReference type="InterPro" id="IPR014001">
    <property type="entry name" value="Helicase_ATP-bd"/>
</dbReference>
<gene>
    <name evidence="8" type="ORF">QR90_05030</name>
</gene>
<dbReference type="SUPFAM" id="SSF52540">
    <property type="entry name" value="P-loop containing nucleoside triphosphate hydrolases"/>
    <property type="match status" value="1"/>
</dbReference>
<feature type="domain" description="Helicase C-terminal" evidence="7">
    <location>
        <begin position="1146"/>
        <end position="1304"/>
    </location>
</feature>
<evidence type="ECO:0000259" key="7">
    <source>
        <dbReference type="PROSITE" id="PS51194"/>
    </source>
</evidence>
<evidence type="ECO:0000313" key="8">
    <source>
        <dbReference type="EMBL" id="AIZ44592.1"/>
    </source>
</evidence>
<feature type="region of interest" description="Disordered" evidence="4">
    <location>
        <begin position="604"/>
        <end position="626"/>
    </location>
</feature>
<dbReference type="GO" id="GO:0003676">
    <property type="term" value="F:nucleic acid binding"/>
    <property type="evidence" value="ECO:0007669"/>
    <property type="project" value="InterPro"/>
</dbReference>
<dbReference type="PANTHER" id="PTHR47957">
    <property type="entry name" value="ATP-DEPENDENT HELICASE HRQ1"/>
    <property type="match status" value="1"/>
</dbReference>
<feature type="compositionally biased region" description="Basic and acidic residues" evidence="4">
    <location>
        <begin position="527"/>
        <end position="540"/>
    </location>
</feature>
<dbReference type="HOGENOM" id="CLU_236928_0_0_0"/>
<keyword evidence="2" id="KW-0067">ATP-binding</keyword>
<dbReference type="PROSITE" id="PS51194">
    <property type="entry name" value="HELICASE_CTER"/>
    <property type="match status" value="1"/>
</dbReference>
<evidence type="ECO:0000256" key="1">
    <source>
        <dbReference type="ARBA" id="ARBA00022741"/>
    </source>
</evidence>
<sequence length="1849" mass="203741">MSRIYAGHSQTVSTIPAGLFDQLQVLLEDRDDVIAIIEVVSQGPATRQVDCAILSPGGIDVIEIKNKRNRVVGSASGAWETDDGGRLNAFSNTKGDGVENPYEQAVNTARDMEKWMGQRRGSRKITAYPLVLIPHAAPGCNISRHNWAWLALGLDQLERQLRALRSHKRIWEPQDYHGLPAELGLIPIDMAEVRGQTLDRATGKGLRHVQVNVSGLRAPLTVDTRGHFSFTFRPGSSLTLQLIPSTLHASMERVIQTREGDRLIELGELFLEPVVSPEHTAQTEQEVAGLHARMEQLQKEHAAEVQRLLEKAHQAGKTAEDRVQRALRHQKSEAQELERLKQQQAEDALHLVTLREQLAAADAGLAALDRGRPEDQDRITQLQADRDQHAAEVSALEKIKARKEKEARAATKRAEEIARQLQQSQDELDGHRDHIQALEKDNRRQQQDLETLKTEHDRVLEELTQVTLQTQGVETERTAWMTFARKAEAAAKGLTTWKERAQQAQAVLRQQEQALAAAQKAGQTAAQREREQARQEQERQQALFEVRESELQEQLETAMTRLATLSQHTPAGQVLARAASWRQRGNEGRSPLARIALDRLRSGEVAPGTSLPDRIGPDPDPKVWDLPPPELLGEMQRLTREMTHELHLLTPPEQAVKRSFLERLQDATEDLEDAAETGDPGDDDLQDALTQARRLMALLAPAGPSQRPQVKEPAQAKPVRFTGNHHPGPNARAWVLHGGLLRDLITGEHAELLIPGVGTSPLPAELDGLTGLRDRGVFVPIWRLPEERQIEAWLPGNWSASLVSTETGEPEPLIDRATDLLPLQFQVLTSSLPLDLLLEWTGERLPAPLLPTLHDAVLNQLTRDLQDRGITPSRAEVEASQVERSLQFDYLETILAPDIAAARDGTSVPIAGLGLDTRVDQALPARVQKSGLYLHQALSLHLIRAAHDGGPDVILSTPTASGKTMAFLPGVLEGVLQQGGNALFLYPLRALASDQLRTLEGVLKAMEEDAPLLGRMFGGEKVDLDRGTPRLIVGTPDQVNHGLDQDWVRQFLQGLRYVVLDEAHTYRGPFGSHMSGFLRRLLALCPVPPTLILSSATLQNTISFAHLLTGRRAFRVAGASTAPRYPRHLYVAPPRTGEPHRAHLGSLRSFGEVIRARKSKGLVFAGSRNASKEIARELTQPGDHMAAPTVFPFFSGMLNYDSELTRLRDTGADGRRQALIAASTSTLEAGVDIGDLDMVTVVGFPRSRNSFKQMVGRAGRVGTAHIIFLPGSTPADEYYSHPAALHSLLARESEPVYLNPHNPILAAPHVERARHEAACAGHHTDARLLDRLYPEGLHADDRAALLPLFDLPVHRVRAPQLRGNGTLPHIVVIVGKENGPHSDAVHLTLPEEGGDWLLERLNPEAAYREWPREGRATHGSRYYRVVSWRKGTLKEKPGDYAQTVVVIGIEDITEQTLRPEEVLTYMVRPSGEQTLPPGHYAPRTRARKVRPGATPVHLGEAQAIGPVQVEVGVGEVSFQETGDRLGELVSRARCEQALRRFSLPKLRRGQAVAVEVLAGGQVRHHAWQTATLAPWASQLVWGRPAGNPLWSTYTLPEGMTSTVPGLLTAPPQEARGRSRPLPDAASGRAVPVLQVSLHEHHLHVEETCSCGAATRLSPFWQDTWTSVREDVPLLPDDGRRWSAHDLASHTFRTDMARVQLSGGDEAVRRTLMLAMVKAIPDLLEVDPQEFAVGVTDCALEGELEYLVWDTTPGGTGIARALEHTLAALLAAAAELLERSRRCSCEGEGCYGCVLPLERIQNLILESADDPEESQRLQELSYSGFAKELDVQGALRLCELTPAQQAMVKA</sequence>
<dbReference type="EMBL" id="CP010028">
    <property type="protein sequence ID" value="AIZ44592.1"/>
    <property type="molecule type" value="Genomic_DNA"/>
</dbReference>
<keyword evidence="1" id="KW-0547">Nucleotide-binding</keyword>
<feature type="coiled-coil region" evidence="3">
    <location>
        <begin position="379"/>
        <end position="469"/>
    </location>
</feature>
<dbReference type="GO" id="GO:0006289">
    <property type="term" value="P:nucleotide-excision repair"/>
    <property type="evidence" value="ECO:0007669"/>
    <property type="project" value="TreeGrafter"/>
</dbReference>
<evidence type="ECO:0008006" key="10">
    <source>
        <dbReference type="Google" id="ProtNLM"/>
    </source>
</evidence>
<dbReference type="Pfam" id="PF08378">
    <property type="entry name" value="NERD"/>
    <property type="match status" value="1"/>
</dbReference>
<evidence type="ECO:0000256" key="4">
    <source>
        <dbReference type="SAM" id="MobiDB-lite"/>
    </source>
</evidence>
<evidence type="ECO:0000259" key="6">
    <source>
        <dbReference type="PROSITE" id="PS51192"/>
    </source>
</evidence>
<evidence type="ECO:0000259" key="5">
    <source>
        <dbReference type="PROSITE" id="PS50965"/>
    </source>
</evidence>
<feature type="coiled-coil region" evidence="3">
    <location>
        <begin position="280"/>
        <end position="347"/>
    </location>
</feature>
<dbReference type="PROSITE" id="PS51192">
    <property type="entry name" value="HELICASE_ATP_BIND_1"/>
    <property type="match status" value="1"/>
</dbReference>
<name>A0A0A7KEJ4_9DEIO</name>
<evidence type="ECO:0000256" key="2">
    <source>
        <dbReference type="ARBA" id="ARBA00022840"/>
    </source>
</evidence>